<dbReference type="SUPFAM" id="SSF53474">
    <property type="entry name" value="alpha/beta-Hydrolases"/>
    <property type="match status" value="1"/>
</dbReference>
<gene>
    <name evidence="1" type="ORF">RRF57_007859</name>
</gene>
<accession>A0AAN7UGU5</accession>
<dbReference type="Gene3D" id="3.40.50.1820">
    <property type="entry name" value="alpha/beta hydrolase"/>
    <property type="match status" value="1"/>
</dbReference>
<reference evidence="1 2" key="1">
    <citation type="submission" date="2023-10" db="EMBL/GenBank/DDBJ databases">
        <title>Draft genome sequence of Xylaria bambusicola isolate GMP-LS, the root and basal stem rot pathogen of sugarcane in Indonesia.</title>
        <authorList>
            <person name="Selvaraj P."/>
            <person name="Muralishankar V."/>
            <person name="Muruganantham S."/>
            <person name="Sp S."/>
            <person name="Haryani S."/>
            <person name="Lau K.J.X."/>
            <person name="Naqvi N.I."/>
        </authorList>
    </citation>
    <scope>NUCLEOTIDE SEQUENCE [LARGE SCALE GENOMIC DNA]</scope>
    <source>
        <strain evidence="1">GMP-LS</strain>
    </source>
</reference>
<dbReference type="Proteomes" id="UP001305414">
    <property type="component" value="Unassembled WGS sequence"/>
</dbReference>
<dbReference type="AlphaFoldDB" id="A0AAN7UGU5"/>
<evidence type="ECO:0008006" key="3">
    <source>
        <dbReference type="Google" id="ProtNLM"/>
    </source>
</evidence>
<organism evidence="1 2">
    <name type="scientific">Xylaria bambusicola</name>
    <dbReference type="NCBI Taxonomy" id="326684"/>
    <lineage>
        <taxon>Eukaryota</taxon>
        <taxon>Fungi</taxon>
        <taxon>Dikarya</taxon>
        <taxon>Ascomycota</taxon>
        <taxon>Pezizomycotina</taxon>
        <taxon>Sordariomycetes</taxon>
        <taxon>Xylariomycetidae</taxon>
        <taxon>Xylariales</taxon>
        <taxon>Xylariaceae</taxon>
        <taxon>Xylaria</taxon>
    </lineage>
</organism>
<proteinExistence type="predicted"/>
<name>A0AAN7UGU5_9PEZI</name>
<dbReference type="EMBL" id="JAWHQM010000023">
    <property type="protein sequence ID" value="KAK5632145.1"/>
    <property type="molecule type" value="Genomic_DNA"/>
</dbReference>
<sequence>MDDLDEEFWTHGIFNQHVTRYIVPKSKNALDGWLAPSDPRSKLLLYMNVRGRTLVILLCGLNKQTRSASEKGAVTHQNIKAASPLAQIKAGGYETLTSIVHSRADDLIPWQQCARTYEALRAPKVEVELRIFIKGARHLFDIQPQGKGYAFLAKYVGMKWT</sequence>
<comment type="caution">
    <text evidence="1">The sequence shown here is derived from an EMBL/GenBank/DDBJ whole genome shotgun (WGS) entry which is preliminary data.</text>
</comment>
<keyword evidence="2" id="KW-1185">Reference proteome</keyword>
<evidence type="ECO:0000313" key="1">
    <source>
        <dbReference type="EMBL" id="KAK5632145.1"/>
    </source>
</evidence>
<dbReference type="InterPro" id="IPR029058">
    <property type="entry name" value="AB_hydrolase_fold"/>
</dbReference>
<protein>
    <recommendedName>
        <fullName evidence="3">Peptidase S9 prolyl oligopeptidase catalytic domain-containing protein</fullName>
    </recommendedName>
</protein>
<evidence type="ECO:0000313" key="2">
    <source>
        <dbReference type="Proteomes" id="UP001305414"/>
    </source>
</evidence>